<reference evidence="9 10" key="1">
    <citation type="journal article" date="2015" name="Genome Announc.">
        <title>Expanding the biotechnology potential of lactobacilli through comparative genomics of 213 strains and associated genera.</title>
        <authorList>
            <person name="Sun Z."/>
            <person name="Harris H.M."/>
            <person name="McCann A."/>
            <person name="Guo C."/>
            <person name="Argimon S."/>
            <person name="Zhang W."/>
            <person name="Yang X."/>
            <person name="Jeffery I.B."/>
            <person name="Cooney J.C."/>
            <person name="Kagawa T.F."/>
            <person name="Liu W."/>
            <person name="Song Y."/>
            <person name="Salvetti E."/>
            <person name="Wrobel A."/>
            <person name="Rasinkangas P."/>
            <person name="Parkhill J."/>
            <person name="Rea M.C."/>
            <person name="O'Sullivan O."/>
            <person name="Ritari J."/>
            <person name="Douillard F.P."/>
            <person name="Paul Ross R."/>
            <person name="Yang R."/>
            <person name="Briner A.E."/>
            <person name="Felis G.E."/>
            <person name="de Vos W.M."/>
            <person name="Barrangou R."/>
            <person name="Klaenhammer T.R."/>
            <person name="Caufield P.W."/>
            <person name="Cui Y."/>
            <person name="Zhang H."/>
            <person name="O'Toole P.W."/>
        </authorList>
    </citation>
    <scope>NUCLEOTIDE SEQUENCE [LARGE SCALE GENOMIC DNA]</scope>
    <source>
        <strain evidence="9 10">DSM 18527</strain>
    </source>
</reference>
<dbReference type="PIRSF" id="PIRSF001092">
    <property type="entry name" value="Alpha-L-fucosidase"/>
    <property type="match status" value="1"/>
</dbReference>
<evidence type="ECO:0000256" key="5">
    <source>
        <dbReference type="ARBA" id="ARBA00022801"/>
    </source>
</evidence>
<evidence type="ECO:0000313" key="10">
    <source>
        <dbReference type="Proteomes" id="UP000051236"/>
    </source>
</evidence>
<comment type="similarity">
    <text evidence="2">Belongs to the glycosyl hydrolase 29 family.</text>
</comment>
<dbReference type="Pfam" id="PF01120">
    <property type="entry name" value="Alpha_L_fucos"/>
    <property type="match status" value="1"/>
</dbReference>
<evidence type="ECO:0000256" key="2">
    <source>
        <dbReference type="ARBA" id="ARBA00007951"/>
    </source>
</evidence>
<dbReference type="GO" id="GO:0005764">
    <property type="term" value="C:lysosome"/>
    <property type="evidence" value="ECO:0007669"/>
    <property type="project" value="TreeGrafter"/>
</dbReference>
<dbReference type="RefSeq" id="WP_057002998.1">
    <property type="nucleotide sequence ID" value="NZ_AZGA01000088.1"/>
</dbReference>
<dbReference type="eggNOG" id="COG3669">
    <property type="taxonomic scope" value="Bacteria"/>
</dbReference>
<feature type="site" description="May be important for catalysis" evidence="7">
    <location>
        <position position="313"/>
    </location>
</feature>
<keyword evidence="4" id="KW-0732">Signal</keyword>
<dbReference type="InterPro" id="IPR017853">
    <property type="entry name" value="GH"/>
</dbReference>
<evidence type="ECO:0000256" key="4">
    <source>
        <dbReference type="ARBA" id="ARBA00022729"/>
    </source>
</evidence>
<dbReference type="EMBL" id="AZGA01000088">
    <property type="protein sequence ID" value="KRM30485.1"/>
    <property type="molecule type" value="Genomic_DNA"/>
</dbReference>
<dbReference type="InterPro" id="IPR057739">
    <property type="entry name" value="Glyco_hydro_29_N"/>
</dbReference>
<evidence type="ECO:0000259" key="8">
    <source>
        <dbReference type="Pfam" id="PF01120"/>
    </source>
</evidence>
<evidence type="ECO:0000256" key="7">
    <source>
        <dbReference type="PIRSR" id="PIRSR001092-1"/>
    </source>
</evidence>
<dbReference type="SMART" id="SM00812">
    <property type="entry name" value="Alpha_L_fucos"/>
    <property type="match status" value="1"/>
</dbReference>
<keyword evidence="5" id="KW-0378">Hydrolase</keyword>
<protein>
    <recommendedName>
        <fullName evidence="3">alpha-L-fucosidase</fullName>
        <ecNumber evidence="3">3.2.1.51</ecNumber>
    </recommendedName>
</protein>
<evidence type="ECO:0000256" key="3">
    <source>
        <dbReference type="ARBA" id="ARBA00012662"/>
    </source>
</evidence>
<evidence type="ECO:0000256" key="1">
    <source>
        <dbReference type="ARBA" id="ARBA00004071"/>
    </source>
</evidence>
<dbReference type="STRING" id="1423734.FC83_GL001616"/>
<keyword evidence="10" id="KW-1185">Reference proteome</keyword>
<name>A0A0R1XLN6_9LACO</name>
<organism evidence="9 10">
    <name type="scientific">Agrilactobacillus composti DSM 18527 = JCM 14202</name>
    <dbReference type="NCBI Taxonomy" id="1423734"/>
    <lineage>
        <taxon>Bacteria</taxon>
        <taxon>Bacillati</taxon>
        <taxon>Bacillota</taxon>
        <taxon>Bacilli</taxon>
        <taxon>Lactobacillales</taxon>
        <taxon>Lactobacillaceae</taxon>
        <taxon>Agrilactobacillus</taxon>
    </lineage>
</organism>
<dbReference type="Proteomes" id="UP000051236">
    <property type="component" value="Unassembled WGS sequence"/>
</dbReference>
<dbReference type="PANTHER" id="PTHR10030">
    <property type="entry name" value="ALPHA-L-FUCOSIDASE"/>
    <property type="match status" value="1"/>
</dbReference>
<dbReference type="GO" id="GO:0004560">
    <property type="term" value="F:alpha-L-fucosidase activity"/>
    <property type="evidence" value="ECO:0007669"/>
    <property type="project" value="InterPro"/>
</dbReference>
<dbReference type="EC" id="3.2.1.51" evidence="3"/>
<dbReference type="GO" id="GO:0016139">
    <property type="term" value="P:glycoside catabolic process"/>
    <property type="evidence" value="ECO:0007669"/>
    <property type="project" value="TreeGrafter"/>
</dbReference>
<dbReference type="AlphaFoldDB" id="A0A0R1XLN6"/>
<gene>
    <name evidence="9" type="ORF">FC83_GL001616</name>
</gene>
<accession>A0A0R1XLN6</accession>
<dbReference type="GO" id="GO:0006004">
    <property type="term" value="P:fucose metabolic process"/>
    <property type="evidence" value="ECO:0007669"/>
    <property type="project" value="InterPro"/>
</dbReference>
<dbReference type="PATRIC" id="fig|1423734.3.peg.1636"/>
<dbReference type="InterPro" id="IPR016286">
    <property type="entry name" value="FUC_metazoa-typ"/>
</dbReference>
<evidence type="ECO:0000313" key="9">
    <source>
        <dbReference type="EMBL" id="KRM30485.1"/>
    </source>
</evidence>
<keyword evidence="6" id="KW-0326">Glycosidase</keyword>
<dbReference type="InterPro" id="IPR000933">
    <property type="entry name" value="Glyco_hydro_29"/>
</dbReference>
<dbReference type="SUPFAM" id="SSF51445">
    <property type="entry name" value="(Trans)glycosidases"/>
    <property type="match status" value="1"/>
</dbReference>
<comment type="caution">
    <text evidence="9">The sequence shown here is derived from an EMBL/GenBank/DDBJ whole genome shotgun (WGS) entry which is preliminary data.</text>
</comment>
<sequence>MSESNVNIHRHQPPAWFKQADFGIFIHWGLYSVPAFAPVATEDFGKLVKHQSIRYLYEHTPYAEWYANSIQIKGTAAYQYHHDHYGNQPYSQFAQTFKKSARQVDPSAWAQAFVKAGAKYVVLVTKHHDGFLLFNSQQTNPNIADYQLDFDFVGALAKACRQAGLRFGVYYSSLLDWTFTNKPIRNGADLLLGNNNTKAYMDYCYNHWLELIERYHPDILWSDIGYPADTRLPALFDYYYQVVPDGMVNDRWGQFPNILRHPPMRALFNLVANVVNHRRNQQNTIPKAKYYDYRTLEYNLQDWPDKQTYFEICRGMDKSFGYNQFSRPEDYITPAEVHQIIAQAVPQNGRLLLNVGPDQNGTIPAYQLQILKELAQKR</sequence>
<comment type="function">
    <text evidence="1">Alpha-L-fucosidase is responsible for hydrolyzing the alpha-1,6-linked fucose joined to the reducing-end N-acetylglucosamine of the carbohydrate moieties of glycoproteins.</text>
</comment>
<dbReference type="PANTHER" id="PTHR10030:SF37">
    <property type="entry name" value="ALPHA-L-FUCOSIDASE-RELATED"/>
    <property type="match status" value="1"/>
</dbReference>
<proteinExistence type="inferred from homology"/>
<dbReference type="Gene3D" id="3.20.20.80">
    <property type="entry name" value="Glycosidases"/>
    <property type="match status" value="1"/>
</dbReference>
<evidence type="ECO:0000256" key="6">
    <source>
        <dbReference type="ARBA" id="ARBA00023295"/>
    </source>
</evidence>
<feature type="domain" description="Glycoside hydrolase family 29 N-terminal" evidence="8">
    <location>
        <begin position="6"/>
        <end position="375"/>
    </location>
</feature>